<evidence type="ECO:0000313" key="2">
    <source>
        <dbReference type="EMBL" id="SHH58794.1"/>
    </source>
</evidence>
<proteinExistence type="predicted"/>
<accession>A0A1M5U755</accession>
<dbReference type="Pfam" id="PF00395">
    <property type="entry name" value="SLH"/>
    <property type="match status" value="2"/>
</dbReference>
<keyword evidence="3" id="KW-1185">Reference proteome</keyword>
<organism evidence="2 3">
    <name type="scientific">Sporanaerobacter acetigenes DSM 13106</name>
    <dbReference type="NCBI Taxonomy" id="1123281"/>
    <lineage>
        <taxon>Bacteria</taxon>
        <taxon>Bacillati</taxon>
        <taxon>Bacillota</taxon>
        <taxon>Tissierellia</taxon>
        <taxon>Tissierellales</taxon>
        <taxon>Sporanaerobacteraceae</taxon>
        <taxon>Sporanaerobacter</taxon>
    </lineage>
</organism>
<dbReference type="STRING" id="1123281.SAMN02745180_00546"/>
<feature type="domain" description="SLH" evidence="1">
    <location>
        <begin position="568"/>
        <end position="628"/>
    </location>
</feature>
<dbReference type="AlphaFoldDB" id="A0A1M5U755"/>
<protein>
    <submittedName>
        <fullName evidence="2">S-layer homology domain-containing protein</fullName>
    </submittedName>
</protein>
<feature type="domain" description="SLH" evidence="1">
    <location>
        <begin position="445"/>
        <end position="512"/>
    </location>
</feature>
<dbReference type="RefSeq" id="WP_072743133.1">
    <property type="nucleotide sequence ID" value="NZ_FQXR01000003.1"/>
</dbReference>
<name>A0A1M5U755_9FIRM</name>
<dbReference type="Proteomes" id="UP000184389">
    <property type="component" value="Unassembled WGS sequence"/>
</dbReference>
<dbReference type="InterPro" id="IPR001119">
    <property type="entry name" value="SLH_dom"/>
</dbReference>
<gene>
    <name evidence="2" type="ORF">SAMN02745180_00546</name>
</gene>
<dbReference type="EMBL" id="FQXR01000003">
    <property type="protein sequence ID" value="SHH58794.1"/>
    <property type="molecule type" value="Genomic_DNA"/>
</dbReference>
<reference evidence="2 3" key="1">
    <citation type="submission" date="2016-11" db="EMBL/GenBank/DDBJ databases">
        <authorList>
            <person name="Jaros S."/>
            <person name="Januszkiewicz K."/>
            <person name="Wedrychowicz H."/>
        </authorList>
    </citation>
    <scope>NUCLEOTIDE SEQUENCE [LARGE SCALE GENOMIC DNA]</scope>
    <source>
        <strain evidence="2 3">DSM 13106</strain>
    </source>
</reference>
<evidence type="ECO:0000259" key="1">
    <source>
        <dbReference type="PROSITE" id="PS51272"/>
    </source>
</evidence>
<evidence type="ECO:0000313" key="3">
    <source>
        <dbReference type="Proteomes" id="UP000184389"/>
    </source>
</evidence>
<dbReference type="OrthoDB" id="3193440at2"/>
<sequence length="628" mass="71167">MSKRKVSILLVCIILISILTPVFSFGEGTMLEKDKKFDISITQSTLVPTNKDIILTIIATDEGSGIKEIVLPDGTKVTEERTTYIVTENGSYNFIARDNAGNETEETIEITNIDKVPPVITIEPYETEPTNEDITVYATVDKGTLNKTEYTFTENGSFTFIAEDEAGNRVEKTVTITNIDKTLPTEGEIIIIAVDEKGKSIKTIQKKNLGLGVQVITAPEISGCKLISTPVVTIWLKPADSVKKVTFTYKLDMNWGGWKEAEKAVQEAEKKVKVAEEHPTKENKEKAQAKIDEARDLVEKLPGSEKKDELNKKIKELQDRLNKVIIPNEENIRIKDDIDNNKEEDENKSETSKPELKNISLNEFVARWKGHEVLSPEPILIENSKATYELQEDKVYIMNEKGLSPRFYEWNKEKEKWVALATKIDKDKIETYKDVEGYVAAFAVKQPNFSDIKGSEWYASTTDRANGLAMVEGYTDKEGNTTLKPNNTISRAELYTMVGRLFGAVPTGQTSLYKELDNIVENEGADWYKPYLKEYENKKIIDKMFNKGETREEINRFEVAELLTTMLERVEEVDYINLKEYKDTANLDNVKIANIIDGYGDKTLRLNNKITRAEAITLIINALEKLGW</sequence>
<dbReference type="PROSITE" id="PS51272">
    <property type="entry name" value="SLH"/>
    <property type="match status" value="2"/>
</dbReference>